<dbReference type="Proteomes" id="UP001159370">
    <property type="component" value="Unassembled WGS sequence"/>
</dbReference>
<dbReference type="RefSeq" id="WP_280700630.1">
    <property type="nucleotide sequence ID" value="NZ_JANQDL010000054.1"/>
</dbReference>
<accession>A0AA43GXQ5</accession>
<dbReference type="EMBL" id="JANQDL010000054">
    <property type="protein sequence ID" value="MDH6063711.1"/>
    <property type="molecule type" value="Genomic_DNA"/>
</dbReference>
<dbReference type="Gene3D" id="3.90.550.10">
    <property type="entry name" value="Spore Coat Polysaccharide Biosynthesis Protein SpsA, Chain A"/>
    <property type="match status" value="1"/>
</dbReference>
<dbReference type="SUPFAM" id="SSF53448">
    <property type="entry name" value="Nucleotide-diphospho-sugar transferases"/>
    <property type="match status" value="1"/>
</dbReference>
<reference evidence="1 2" key="1">
    <citation type="journal article" date="2023" name="J. Phycol.">
        <title>Chrysosporum ovalisporum is synonymous with the true-branching cyanobacterium Umezakia natans (Nostocales/Aphanizomenonaceae).</title>
        <authorList>
            <person name="McGregor G.B."/>
            <person name="Sendall B.C."/>
            <person name="Niiyama Y."/>
            <person name="Tuji A."/>
            <person name="Willis A."/>
        </authorList>
    </citation>
    <scope>NUCLEOTIDE SEQUENCE [LARGE SCALE GENOMIC DNA]</scope>
    <source>
        <strain evidence="1 2">FSS-62</strain>
    </source>
</reference>
<comment type="caution">
    <text evidence="1">The sequence shown here is derived from an EMBL/GenBank/DDBJ whole genome shotgun (WGS) entry which is preliminary data.</text>
</comment>
<organism evidence="1 2">
    <name type="scientific">Umezakia ovalisporum FSS-62</name>
    <dbReference type="NCBI Taxonomy" id="2971776"/>
    <lineage>
        <taxon>Bacteria</taxon>
        <taxon>Bacillati</taxon>
        <taxon>Cyanobacteriota</taxon>
        <taxon>Cyanophyceae</taxon>
        <taxon>Nostocales</taxon>
        <taxon>Nodulariaceae</taxon>
        <taxon>Umezakia</taxon>
    </lineage>
</organism>
<dbReference type="AlphaFoldDB" id="A0AA43GXQ5"/>
<evidence type="ECO:0000313" key="1">
    <source>
        <dbReference type="EMBL" id="MDH6063711.1"/>
    </source>
</evidence>
<feature type="non-terminal residue" evidence="1">
    <location>
        <position position="1"/>
    </location>
</feature>
<evidence type="ECO:0000313" key="2">
    <source>
        <dbReference type="Proteomes" id="UP001159370"/>
    </source>
</evidence>
<sequence length="195" mass="21767">VCLEAASLGKPILCFDKAGGEPEFVEDDCGFIVPYLDLDAADMNLISLRSLRYSNPNAKITLVCDINTVQSLETCKHPILQEANQTISVKTLDQPASFRNRFIKTSLREHLSGDFLYLDADTVIRGDLTPIFNLKTSFAAAPNHSGSGDPAEMPFDEKENFDLLGWALPTQYYVICRSLFYPQFRSNTLCFSILL</sequence>
<gene>
    <name evidence="1" type="ORF">NWP23_08005</name>
</gene>
<proteinExistence type="predicted"/>
<name>A0AA43GXQ5_9CYAN</name>
<dbReference type="InterPro" id="IPR029044">
    <property type="entry name" value="Nucleotide-diphossugar_trans"/>
</dbReference>
<protein>
    <submittedName>
        <fullName evidence="1">Uncharacterized protein</fullName>
    </submittedName>
</protein>
<dbReference type="SUPFAM" id="SSF53756">
    <property type="entry name" value="UDP-Glycosyltransferase/glycogen phosphorylase"/>
    <property type="match status" value="1"/>
</dbReference>